<name>A0A8S1I0H7_9PELO</name>
<reference evidence="1" key="1">
    <citation type="submission" date="2020-10" db="EMBL/GenBank/DDBJ databases">
        <authorList>
            <person name="Kikuchi T."/>
        </authorList>
    </citation>
    <scope>NUCLEOTIDE SEQUENCE</scope>
    <source>
        <strain evidence="1">NKZ352</strain>
    </source>
</reference>
<organism evidence="1 2">
    <name type="scientific">Caenorhabditis auriculariae</name>
    <dbReference type="NCBI Taxonomy" id="2777116"/>
    <lineage>
        <taxon>Eukaryota</taxon>
        <taxon>Metazoa</taxon>
        <taxon>Ecdysozoa</taxon>
        <taxon>Nematoda</taxon>
        <taxon>Chromadorea</taxon>
        <taxon>Rhabditida</taxon>
        <taxon>Rhabditina</taxon>
        <taxon>Rhabditomorpha</taxon>
        <taxon>Rhabditoidea</taxon>
        <taxon>Rhabditidae</taxon>
        <taxon>Peloderinae</taxon>
        <taxon>Caenorhabditis</taxon>
    </lineage>
</organism>
<keyword evidence="2" id="KW-1185">Reference proteome</keyword>
<sequence length="28" mass="3326">MDKALDLLNREVGETYRIIEILEKDFSN</sequence>
<comment type="caution">
    <text evidence="1">The sequence shown here is derived from an EMBL/GenBank/DDBJ whole genome shotgun (WGS) entry which is preliminary data.</text>
</comment>
<gene>
    <name evidence="1" type="ORF">CAUJ_LOCUS15889</name>
</gene>
<dbReference type="EMBL" id="CAJGYM010000224">
    <property type="protein sequence ID" value="CAD6199990.1"/>
    <property type="molecule type" value="Genomic_DNA"/>
</dbReference>
<evidence type="ECO:0000313" key="2">
    <source>
        <dbReference type="Proteomes" id="UP000835052"/>
    </source>
</evidence>
<accession>A0A8S1I0H7</accession>
<dbReference type="AlphaFoldDB" id="A0A8S1I0H7"/>
<feature type="non-terminal residue" evidence="1">
    <location>
        <position position="1"/>
    </location>
</feature>
<dbReference type="Proteomes" id="UP000835052">
    <property type="component" value="Unassembled WGS sequence"/>
</dbReference>
<proteinExistence type="predicted"/>
<protein>
    <submittedName>
        <fullName evidence="1">Uncharacterized protein</fullName>
    </submittedName>
</protein>
<evidence type="ECO:0000313" key="1">
    <source>
        <dbReference type="EMBL" id="CAD6199990.1"/>
    </source>
</evidence>